<dbReference type="PANTHER" id="PTHR37904:SF2">
    <property type="entry name" value="OS10G0566900 PROTEIN"/>
    <property type="match status" value="1"/>
</dbReference>
<dbReference type="Pfam" id="PF15011">
    <property type="entry name" value="CA109-like"/>
    <property type="match status" value="1"/>
</dbReference>
<reference evidence="1 2" key="1">
    <citation type="journal article" date="2020" name="Nat. Commun.">
        <title>Genome of Tripterygium wilfordii and identification of cytochrome P450 involved in triptolide biosynthesis.</title>
        <authorList>
            <person name="Tu L."/>
            <person name="Su P."/>
            <person name="Zhang Z."/>
            <person name="Gao L."/>
            <person name="Wang J."/>
            <person name="Hu T."/>
            <person name="Zhou J."/>
            <person name="Zhang Y."/>
            <person name="Zhao Y."/>
            <person name="Liu Y."/>
            <person name="Song Y."/>
            <person name="Tong Y."/>
            <person name="Lu Y."/>
            <person name="Yang J."/>
            <person name="Xu C."/>
            <person name="Jia M."/>
            <person name="Peters R.J."/>
            <person name="Huang L."/>
            <person name="Gao W."/>
        </authorList>
    </citation>
    <scope>NUCLEOTIDE SEQUENCE [LARGE SCALE GENOMIC DNA]</scope>
    <source>
        <strain evidence="2">cv. XIE 37</strain>
        <tissue evidence="1">Leaf</tissue>
    </source>
</reference>
<dbReference type="InterPro" id="IPR029159">
    <property type="entry name" value="CA109-like"/>
</dbReference>
<dbReference type="InParanoid" id="A0A7J7D3N6"/>
<gene>
    <name evidence="1" type="ORF">HS088_TW11G01046</name>
</gene>
<sequence>MEAVVKKYQQNFKKVREKMDQWEQLQGLLVQQFRNASSIIERLETIQDLRNYGTLNCVDGIEVSVFRKQLESLEIILLSMKKTMEEMRNIVDYMEKMHRNSGQLIKVGSSQPSSKQLHNRIGVKPCLADCLDGLRILYDMHHSEYLLKSSIVSALSSLALKPSASDLGALLQLLVDQPNIPKEEVQLIFDIIFAEEIC</sequence>
<keyword evidence="2" id="KW-1185">Reference proteome</keyword>
<dbReference type="InterPro" id="IPR038985">
    <property type="entry name" value="OPRN-like"/>
</dbReference>
<dbReference type="PANTHER" id="PTHR37904">
    <property type="entry name" value="OS10G0566900 PROTEIN"/>
    <property type="match status" value="1"/>
</dbReference>
<dbReference type="AlphaFoldDB" id="A0A7J7D3N6"/>
<evidence type="ECO:0000313" key="1">
    <source>
        <dbReference type="EMBL" id="KAF5740964.1"/>
    </source>
</evidence>
<dbReference type="EMBL" id="JAAARO010000011">
    <property type="protein sequence ID" value="KAF5740964.1"/>
    <property type="molecule type" value="Genomic_DNA"/>
</dbReference>
<evidence type="ECO:0008006" key="3">
    <source>
        <dbReference type="Google" id="ProtNLM"/>
    </source>
</evidence>
<dbReference type="FunCoup" id="A0A7J7D3N6">
    <property type="interactions" value="1737"/>
</dbReference>
<evidence type="ECO:0000313" key="2">
    <source>
        <dbReference type="Proteomes" id="UP000593562"/>
    </source>
</evidence>
<dbReference type="Proteomes" id="UP000593562">
    <property type="component" value="Unassembled WGS sequence"/>
</dbReference>
<comment type="caution">
    <text evidence="1">The sequence shown here is derived from an EMBL/GenBank/DDBJ whole genome shotgun (WGS) entry which is preliminary data.</text>
</comment>
<organism evidence="1 2">
    <name type="scientific">Tripterygium wilfordii</name>
    <name type="common">Thunder God vine</name>
    <dbReference type="NCBI Taxonomy" id="458696"/>
    <lineage>
        <taxon>Eukaryota</taxon>
        <taxon>Viridiplantae</taxon>
        <taxon>Streptophyta</taxon>
        <taxon>Embryophyta</taxon>
        <taxon>Tracheophyta</taxon>
        <taxon>Spermatophyta</taxon>
        <taxon>Magnoliopsida</taxon>
        <taxon>eudicotyledons</taxon>
        <taxon>Gunneridae</taxon>
        <taxon>Pentapetalae</taxon>
        <taxon>rosids</taxon>
        <taxon>fabids</taxon>
        <taxon>Celastrales</taxon>
        <taxon>Celastraceae</taxon>
        <taxon>Tripterygium</taxon>
    </lineage>
</organism>
<name>A0A7J7D3N6_TRIWF</name>
<protein>
    <recommendedName>
        <fullName evidence="3">Casein Kinase 2 substrate</fullName>
    </recommendedName>
</protein>
<accession>A0A7J7D3N6</accession>
<proteinExistence type="predicted"/>